<keyword evidence="3" id="KW-0863">Zinc-finger</keyword>
<accession>A0A164W4P6</accession>
<dbReference type="PROSITE" id="PS00479">
    <property type="entry name" value="ZF_DAG_PE_1"/>
    <property type="match status" value="1"/>
</dbReference>
<dbReference type="GO" id="GO:0099525">
    <property type="term" value="P:presynaptic dense core vesicle exocytosis"/>
    <property type="evidence" value="ECO:0007669"/>
    <property type="project" value="TreeGrafter"/>
</dbReference>
<feature type="compositionally biased region" description="Basic and acidic residues" evidence="7">
    <location>
        <begin position="2777"/>
        <end position="2806"/>
    </location>
</feature>
<dbReference type="GO" id="GO:0061789">
    <property type="term" value="P:dense core granule priming"/>
    <property type="evidence" value="ECO:0007669"/>
    <property type="project" value="TreeGrafter"/>
</dbReference>
<dbReference type="FunFam" id="3.30.60.20:FF:000001">
    <property type="entry name" value="Protein unc-13 homolog B"/>
    <property type="match status" value="1"/>
</dbReference>
<evidence type="ECO:0000256" key="2">
    <source>
        <dbReference type="ARBA" id="ARBA00022737"/>
    </source>
</evidence>
<dbReference type="FunFam" id="2.60.40.150:FF:000014">
    <property type="entry name" value="protein unc-13 homolog B"/>
    <property type="match status" value="1"/>
</dbReference>
<dbReference type="GO" id="GO:0035249">
    <property type="term" value="P:synaptic transmission, glutamatergic"/>
    <property type="evidence" value="ECO:0007669"/>
    <property type="project" value="TreeGrafter"/>
</dbReference>
<name>A0A164W4P6_9CRUS</name>
<feature type="region of interest" description="Disordered" evidence="7">
    <location>
        <begin position="1097"/>
        <end position="1141"/>
    </location>
</feature>
<feature type="compositionally biased region" description="Low complexity" evidence="7">
    <location>
        <begin position="590"/>
        <end position="603"/>
    </location>
</feature>
<dbReference type="InterPro" id="IPR035892">
    <property type="entry name" value="C2_domain_sf"/>
</dbReference>
<feature type="compositionally biased region" description="Polar residues" evidence="7">
    <location>
        <begin position="322"/>
        <end position="331"/>
    </location>
</feature>
<sequence>MELSKDGVDADASVIGCAIDSVLPISTATSCQQQDSEAVDVDTLQRKIDVLEAEFLGAWQILEFLSTEYLAMWERLETVELLLYQQQATIARLVGTYGDKVADEKQSADMSTVSEAKSAISHLHNGPNLSHVKEEEDDDDDDDKFAAKVEAQLRSLESSEQHPYSITPVDRSRQTSRLSADEAFYRSLNSAHRDSPSVMSESDNELRMIWESSSAAQQFRRDSVRPSEEPVGHVFSAQDYCHYRQGNTSSQNAWHQSKKAKPPDEPEEDTQTEDDEWTWRTNVNMAAGSSSDCASQIREIERVSRKLKRDSQRLQELRERLVQSSSVPQRVTQRDSAESGTDLHEQLRLAFLESARQKSARLEQRRQLQQPKANSLSYPSSSQQPSIYCGSSTAAVAAPVHIDPLHLGRSNSSDNVSPSFSSYLRTPIEKQAGHDDTRTSNPTSPLGQRSKSAQKSPTLQNKTPTIKTRSASEEITANCSANFLTTASTRSPNKVSTASRGRRSQQGLSPTKVNRISSMRSDSGVSSLSGNWSSMDPERSPVSPSQLLALAVHHSSTQQQVDSAPPPPAPADDLIIRPSSRMMYEQPAVSPSTRSRPQPSQIQPHLTTETWNVQGSICSVATEAYSAASRAEPYPDSIHHSYEALGGNRVRRNPSTPRTLSRNDSTWMETEIDNPFLPTTLDDDWYSPRGVVHPQNAPQHQYRSNTPSPAPGSLPEGHFVPEPANVANQQQQQQQQFLYPTVTFEPCREEIDRNFEPSNFIQQPKSAGCSPRQRRRLHSSPTSSLASQRYQQQDLVDQLQQQPNQRLEHQLSSPGRLVQTSTQAEQLSSSSSIDYYELYYQTPSSLAQQQQQPSQQEQNHNSYDCQEGVYLFRNPLPNYEEQSSYDSSRRIGQDGELTSRGLSSSPLPAYTTSGQVIVSQCGYISIAASSAPPRALSPGKQPRSSPRKKIRTAVNQLVPYFNRPKLKNRSISLPGVDAMQEMDGQHLSHSASGSTGHFSKSDEGNGKRFSFSRTSSLPGLKKGKKMMKQLTNMIGGRRGSTDGKRPESLHCLPQQNDDWLMTPRRPLRALDVVGNHSGDHSSRAFVSYCNEGFDSGNDWDDDATGQVATGSGASRAWDNSHTASIPGTEPSHLARRPSGPSYGEFAASRALGRYRRLAAAEAAATTVPSPAPMALPDVAIVSSSGMQSENRRRERPPSISDDDASVSLSLNLDLCRPSGEEQPEIKEQKDCDNEEIFFPKVAIKGSPKRSEECAAADDSPKHAVAVQPCPQSMDYLEPDQFRPTGNIESVPSSPRPLANVNRTAPRWQSTEDSIDVDDEWYRYGMLQLEEMERRAESGGTDLLAEAARQYNQQTTYDNQMQAVLSELQSRVPVYPALEGDSIVNGIRSSGEDANYLPPAEATWDYATPVVYETAMTAEPPCMVEEENDDWASYTSSPNRAGIAVQESAVESKQVSVKAHEEDDEDDDYSSGETSGPDTPRDQSFDDDNEGGNELFYHYEDDNKEPEYCEATRHTGDAAIEPTTSAVAGSYPNNRHSISGSRGSDIFPSSGNILSAAGSTASNIASSVFSFFTSTTALKDGNEEASEPQQPYGTDVYYASANNIAAAGMSPVMTTRTTVESPSLTVEVNLSYIQDGEDNMDPMDVEQQKILKSTTKGSAARWKLVKTLRDKKAETASVGARPSPTTAPSPTNIEATMAATKRNAGLTSVLPRATLNDEELKMHVYKKTLQGLIYPISSTTPHNFQPWTASSPTYCYECEGLLWGIARQGVRCTECGVKCHEKCKDLLNADCLQRMVYPDGEASLLENFMNIGAAEKSSKHGAEDKTQIIITAMKERMKQRERNKPEIFELIRRIFFMHNAFTIVQSHTAKDERDFYLMLTLLHSLPRPTGNLVICAQGLIAKDKSGTSDPYVTVQVGKVKKRTRTMPQELNPIWNERFYFECHNSSDRIKVRVWDEDNDFKSKMRQKFTRESDDFLGQTIIEVRTLSGEMDVWYNLEKRTDKSAVSGAIRLHISVEIKGEEKVAPYHVQYTCLHENLFHYLSEQVHNGGVKLPAAKGDDSWKIYFDEPSQELVEEFAMRYGIEPIYQAMTNFHCLSTKYLCPGVPAVMSTLLANINAFYAHTTASTAVSASDRFAASNFGKEKFVKLLDQLHNSLRIDLSMYRNNFPASSQEKLMDLKSTVDLLTSITFFRMKVHGKEHVQELSSPPRASTVVKDCATACLKSTYQFLFENCYELYAREYQVRGTQTLFKELNVWQYANRPTDSWKTWDLTRSEDKAEPGEAKRDPEDHGPRLDSVDFWHKLIALIVSVIEEDKNSYAPVLNQFPQELNIGQLSAYIMWTQFAVDMKYALEEHEQQRLCKSSAYMNLHFKVKWLYNHYVKDLPQYKGAVPEYPAWFEPFVMQWLNENDDVSLEYLHGAFKRDKQDGFQRSSEHTLFSTSVVDIFTQLAQCFDVVSKLECPDPEIWKRYMKRFAKTIVKVLLAYADTAKKEFPQLTKDERIACTLMNNIQQLRVQLEKLFEQMGGSKLEEDAANILKELQQSLNNVLDELATMFAKSLEPKITVSVKEVGDLLSHIKGGGQVSLTQPSQRNAVTTEADDSLKPLMDLLDGSLSLYAESCEKAVLKRLLKELWKIVMHTMEKTIVLPPMTDKSMILKNLTDNAKNLAANAKIEDMSRLFKNSVAGKQDVKSALSGVMEISKEFEKNLTPKQCAVLDVALDTIKQYFHAGGSGLKKTFLEKSLELQSLRYALSLYTQTTDTLIKTFVTSQTNQVPATNAKAEWRRKPDISVETERQQSEDKDGSEEGKGQEEDDEMLGDSFEQTNEKRQQTPSKKKSIQNQSKQSGTDLPSVEEGSVGEVSVQVDLFTHPGSGEHKVTVKVVAANDLKWPVQPGMFRPFVETNLVGPHLADKKRKFATKSKSNTWSPKYNETFHFVIGNEESLESFELHICVKDYCFARDDSLVDITLCMHLQLQGSCACWLALGKRCHMDETGWTILRILSQRTNDEVAREFVKMKSDVRPEESAVQQS</sequence>
<keyword evidence="2" id="KW-0677">Repeat</keyword>
<feature type="region of interest" description="Disordered" evidence="7">
    <location>
        <begin position="1427"/>
        <end position="1496"/>
    </location>
</feature>
<evidence type="ECO:0000256" key="5">
    <source>
        <dbReference type="ARBA" id="ARBA00022837"/>
    </source>
</evidence>
<feature type="compositionally biased region" description="Basic and acidic residues" evidence="7">
    <location>
        <begin position="332"/>
        <end position="342"/>
    </location>
</feature>
<dbReference type="PANTHER" id="PTHR10480:SF12">
    <property type="entry name" value="UNC-13, ISOFORM E"/>
    <property type="match status" value="1"/>
</dbReference>
<feature type="compositionally biased region" description="Polar residues" evidence="7">
    <location>
        <begin position="756"/>
        <end position="765"/>
    </location>
</feature>
<feature type="compositionally biased region" description="Polar residues" evidence="7">
    <location>
        <begin position="987"/>
        <end position="998"/>
    </location>
</feature>
<feature type="region of interest" description="Disordered" evidence="7">
    <location>
        <begin position="1288"/>
        <end position="1309"/>
    </location>
</feature>
<dbReference type="Proteomes" id="UP000076858">
    <property type="component" value="Unassembled WGS sequence"/>
</dbReference>
<feature type="compositionally biased region" description="Polar residues" evidence="7">
    <location>
        <begin position="1300"/>
        <end position="1309"/>
    </location>
</feature>
<evidence type="ECO:0000256" key="6">
    <source>
        <dbReference type="SAM" id="Coils"/>
    </source>
</evidence>
<organism evidence="12 13">
    <name type="scientific">Daphnia magna</name>
    <dbReference type="NCBI Taxonomy" id="35525"/>
    <lineage>
        <taxon>Eukaryota</taxon>
        <taxon>Metazoa</taxon>
        <taxon>Ecdysozoa</taxon>
        <taxon>Arthropoda</taxon>
        <taxon>Crustacea</taxon>
        <taxon>Branchiopoda</taxon>
        <taxon>Diplostraca</taxon>
        <taxon>Cladocera</taxon>
        <taxon>Anomopoda</taxon>
        <taxon>Daphniidae</taxon>
        <taxon>Daphnia</taxon>
    </lineage>
</organism>
<feature type="region of interest" description="Disordered" evidence="7">
    <location>
        <begin position="358"/>
        <end position="388"/>
    </location>
</feature>
<protein>
    <submittedName>
        <fullName evidence="12">Protein unc-13 A</fullName>
    </submittedName>
</protein>
<dbReference type="PROSITE" id="PS51258">
    <property type="entry name" value="MHD1"/>
    <property type="match status" value="1"/>
</dbReference>
<dbReference type="SMART" id="SM00109">
    <property type="entry name" value="C1"/>
    <property type="match status" value="1"/>
</dbReference>
<feature type="region of interest" description="Disordered" evidence="7">
    <location>
        <begin position="321"/>
        <end position="342"/>
    </location>
</feature>
<dbReference type="GO" id="GO:0031594">
    <property type="term" value="C:neuromuscular junction"/>
    <property type="evidence" value="ECO:0007669"/>
    <property type="project" value="TreeGrafter"/>
</dbReference>
<evidence type="ECO:0000256" key="7">
    <source>
        <dbReference type="SAM" id="MobiDB-lite"/>
    </source>
</evidence>
<gene>
    <name evidence="12" type="ORF">APZ42_022183</name>
</gene>
<evidence type="ECO:0000256" key="1">
    <source>
        <dbReference type="ARBA" id="ARBA00022723"/>
    </source>
</evidence>
<dbReference type="GO" id="GO:0042734">
    <property type="term" value="C:presynaptic membrane"/>
    <property type="evidence" value="ECO:0007669"/>
    <property type="project" value="TreeGrafter"/>
</dbReference>
<dbReference type="InterPro" id="IPR037302">
    <property type="entry name" value="Unc-13_C2B"/>
</dbReference>
<dbReference type="GO" id="GO:0005516">
    <property type="term" value="F:calmodulin binding"/>
    <property type="evidence" value="ECO:0007669"/>
    <property type="project" value="TreeGrafter"/>
</dbReference>
<feature type="compositionally biased region" description="Basic and acidic residues" evidence="7">
    <location>
        <begin position="2268"/>
        <end position="2288"/>
    </location>
</feature>
<feature type="region of interest" description="Disordered" evidence="7">
    <location>
        <begin position="2770"/>
        <end position="2851"/>
    </location>
</feature>
<dbReference type="InterPro" id="IPR010439">
    <property type="entry name" value="MUN_dom"/>
</dbReference>
<evidence type="ECO:0000259" key="11">
    <source>
        <dbReference type="PROSITE" id="PS51259"/>
    </source>
</evidence>
<dbReference type="Pfam" id="PF06292">
    <property type="entry name" value="MUN"/>
    <property type="match status" value="1"/>
</dbReference>
<dbReference type="GO" id="GO:0017075">
    <property type="term" value="F:syntaxin-1 binding"/>
    <property type="evidence" value="ECO:0007669"/>
    <property type="project" value="TreeGrafter"/>
</dbReference>
<feature type="compositionally biased region" description="Low complexity" evidence="7">
    <location>
        <begin position="788"/>
        <end position="805"/>
    </location>
</feature>
<dbReference type="GO" id="GO:0030672">
    <property type="term" value="C:synaptic vesicle membrane"/>
    <property type="evidence" value="ECO:0007669"/>
    <property type="project" value="TreeGrafter"/>
</dbReference>
<feature type="region of interest" description="Disordered" evidence="7">
    <location>
        <begin position="584"/>
        <end position="603"/>
    </location>
</feature>
<dbReference type="GO" id="GO:0043195">
    <property type="term" value="C:terminal bouton"/>
    <property type="evidence" value="ECO:0007669"/>
    <property type="project" value="TreeGrafter"/>
</dbReference>
<dbReference type="GO" id="GO:0005543">
    <property type="term" value="F:phospholipid binding"/>
    <property type="evidence" value="ECO:0007669"/>
    <property type="project" value="InterPro"/>
</dbReference>
<evidence type="ECO:0000313" key="13">
    <source>
        <dbReference type="Proteomes" id="UP000076858"/>
    </source>
</evidence>
<dbReference type="InterPro" id="IPR014770">
    <property type="entry name" value="Munc13_1"/>
</dbReference>
<dbReference type="GO" id="GO:0019992">
    <property type="term" value="F:diacylglycerol binding"/>
    <property type="evidence" value="ECO:0007669"/>
    <property type="project" value="InterPro"/>
</dbReference>
<feature type="compositionally biased region" description="Low complexity" evidence="7">
    <location>
        <begin position="375"/>
        <end position="386"/>
    </location>
</feature>
<dbReference type="CDD" id="cd08395">
    <property type="entry name" value="C2C_Munc13"/>
    <property type="match status" value="1"/>
</dbReference>
<dbReference type="GO" id="GO:0016082">
    <property type="term" value="P:synaptic vesicle priming"/>
    <property type="evidence" value="ECO:0007669"/>
    <property type="project" value="TreeGrafter"/>
</dbReference>
<feature type="compositionally biased region" description="Polar residues" evidence="7">
    <location>
        <begin position="155"/>
        <end position="164"/>
    </location>
</feature>
<dbReference type="Gene3D" id="1.10.357.50">
    <property type="match status" value="1"/>
</dbReference>
<dbReference type="InterPro" id="IPR002219">
    <property type="entry name" value="PKC_DAG/PE"/>
</dbReference>
<dbReference type="GO" id="GO:0098831">
    <property type="term" value="C:presynaptic active zone cytoplasmic component"/>
    <property type="evidence" value="ECO:0007669"/>
    <property type="project" value="TreeGrafter"/>
</dbReference>
<dbReference type="InterPro" id="IPR046349">
    <property type="entry name" value="C1-like_sf"/>
</dbReference>
<dbReference type="SMART" id="SM01145">
    <property type="entry name" value="DUF1041"/>
    <property type="match status" value="1"/>
</dbReference>
<feature type="region of interest" description="Disordered" evidence="7">
    <location>
        <begin position="247"/>
        <end position="277"/>
    </location>
</feature>
<comment type="caution">
    <text evidence="12">The sequence shown here is derived from an EMBL/GenBank/DDBJ whole genome shotgun (WGS) entry which is preliminary data.</text>
</comment>
<dbReference type="STRING" id="35525.A0A164W4P6"/>
<feature type="compositionally biased region" description="Polar residues" evidence="7">
    <location>
        <begin position="696"/>
        <end position="707"/>
    </location>
</feature>
<keyword evidence="13" id="KW-1185">Reference proteome</keyword>
<feature type="region of interest" description="Disordered" evidence="7">
    <location>
        <begin position="123"/>
        <end position="142"/>
    </location>
</feature>
<evidence type="ECO:0000256" key="4">
    <source>
        <dbReference type="ARBA" id="ARBA00022833"/>
    </source>
</evidence>
<feature type="domain" description="MHD1" evidence="10">
    <location>
        <begin position="2343"/>
        <end position="2486"/>
    </location>
</feature>
<dbReference type="PROSITE" id="PS51259">
    <property type="entry name" value="MHD2"/>
    <property type="match status" value="1"/>
</dbReference>
<dbReference type="EMBL" id="LRGB01001348">
    <property type="protein sequence ID" value="KZS12949.1"/>
    <property type="molecule type" value="Genomic_DNA"/>
</dbReference>
<feature type="region of interest" description="Disordered" evidence="7">
    <location>
        <begin position="756"/>
        <end position="824"/>
    </location>
</feature>
<keyword evidence="4" id="KW-0862">Zinc</keyword>
<feature type="domain" description="MHD2" evidence="11">
    <location>
        <begin position="2596"/>
        <end position="2762"/>
    </location>
</feature>
<dbReference type="Gene3D" id="3.30.60.20">
    <property type="match status" value="1"/>
</dbReference>
<dbReference type="GO" id="GO:0008270">
    <property type="term" value="F:zinc ion binding"/>
    <property type="evidence" value="ECO:0007669"/>
    <property type="project" value="UniProtKB-KW"/>
</dbReference>
<evidence type="ECO:0000259" key="9">
    <source>
        <dbReference type="PROSITE" id="PS50081"/>
    </source>
</evidence>
<dbReference type="PANTHER" id="PTHR10480">
    <property type="entry name" value="PROTEIN UNC-13 HOMOLOG"/>
    <property type="match status" value="1"/>
</dbReference>
<keyword evidence="6" id="KW-0175">Coiled coil</keyword>
<dbReference type="SMART" id="SM00239">
    <property type="entry name" value="C2"/>
    <property type="match status" value="2"/>
</dbReference>
<dbReference type="SUPFAM" id="SSF49562">
    <property type="entry name" value="C2 domain (Calcium/lipid-binding domain, CaLB)"/>
    <property type="match status" value="2"/>
</dbReference>
<dbReference type="PROSITE" id="PS50081">
    <property type="entry name" value="ZF_DAG_PE_2"/>
    <property type="match status" value="1"/>
</dbReference>
<feature type="compositionally biased region" description="Low complexity" evidence="7">
    <location>
        <begin position="517"/>
        <end position="534"/>
    </location>
</feature>
<feature type="domain" description="C2" evidence="8">
    <location>
        <begin position="2852"/>
        <end position="2978"/>
    </location>
</feature>
<feature type="region of interest" description="Disordered" evidence="7">
    <location>
        <begin position="930"/>
        <end position="949"/>
    </location>
</feature>
<reference evidence="12 13" key="1">
    <citation type="submission" date="2016-03" db="EMBL/GenBank/DDBJ databases">
        <title>EvidentialGene: Evidence-directed Construction of Genes on Genomes.</title>
        <authorList>
            <person name="Gilbert D.G."/>
            <person name="Choi J.-H."/>
            <person name="Mockaitis K."/>
            <person name="Colbourne J."/>
            <person name="Pfrender M."/>
        </authorList>
    </citation>
    <scope>NUCLEOTIDE SEQUENCE [LARGE SCALE GENOMIC DNA]</scope>
    <source>
        <strain evidence="12 13">Xinb3</strain>
        <tissue evidence="12">Complete organism</tissue>
    </source>
</reference>
<dbReference type="FunFam" id="1.10.357.50:FF:000001">
    <property type="entry name" value="Protein unc-13 homolog B"/>
    <property type="match status" value="1"/>
</dbReference>
<dbReference type="InterPro" id="IPR027080">
    <property type="entry name" value="Unc-13"/>
</dbReference>
<dbReference type="Pfam" id="PF00168">
    <property type="entry name" value="C2"/>
    <property type="match status" value="2"/>
</dbReference>
<keyword evidence="5" id="KW-0106">Calcium</keyword>
<feature type="compositionally biased region" description="Polar residues" evidence="7">
    <location>
        <begin position="439"/>
        <end position="516"/>
    </location>
</feature>
<feature type="region of interest" description="Disordered" evidence="7">
    <location>
        <begin position="687"/>
        <end position="721"/>
    </location>
</feature>
<evidence type="ECO:0000313" key="12">
    <source>
        <dbReference type="EMBL" id="KZS12949.1"/>
    </source>
</evidence>
<dbReference type="Gene3D" id="1.20.58.1100">
    <property type="match status" value="1"/>
</dbReference>
<dbReference type="PROSITE" id="PS50004">
    <property type="entry name" value="C2"/>
    <property type="match status" value="2"/>
</dbReference>
<keyword evidence="1" id="KW-0479">Metal-binding</keyword>
<proteinExistence type="predicted"/>
<evidence type="ECO:0000259" key="10">
    <source>
        <dbReference type="PROSITE" id="PS51258"/>
    </source>
</evidence>
<dbReference type="SUPFAM" id="SSF57889">
    <property type="entry name" value="Cysteine-rich domain"/>
    <property type="match status" value="1"/>
</dbReference>
<feature type="region of interest" description="Disordered" evidence="7">
    <location>
        <begin position="155"/>
        <end position="177"/>
    </location>
</feature>
<feature type="region of interest" description="Disordered" evidence="7">
    <location>
        <begin position="430"/>
        <end position="574"/>
    </location>
</feature>
<feature type="compositionally biased region" description="Polar residues" evidence="7">
    <location>
        <begin position="1106"/>
        <end position="1125"/>
    </location>
</feature>
<feature type="region of interest" description="Disordered" evidence="7">
    <location>
        <begin position="2267"/>
        <end position="2288"/>
    </location>
</feature>
<dbReference type="InterPro" id="IPR000008">
    <property type="entry name" value="C2_dom"/>
</dbReference>
<feature type="region of interest" description="Disordered" evidence="7">
    <location>
        <begin position="983"/>
        <end position="1022"/>
    </location>
</feature>
<feature type="region of interest" description="Disordered" evidence="7">
    <location>
        <begin position="1182"/>
        <end position="1206"/>
    </location>
</feature>
<dbReference type="PRINTS" id="PR00360">
    <property type="entry name" value="C2DOMAIN"/>
</dbReference>
<feature type="domain" description="Phorbol-ester/DAG-type" evidence="9">
    <location>
        <begin position="1740"/>
        <end position="1790"/>
    </location>
</feature>
<evidence type="ECO:0000259" key="8">
    <source>
        <dbReference type="PROSITE" id="PS50004"/>
    </source>
</evidence>
<dbReference type="Pfam" id="PF00130">
    <property type="entry name" value="C1_1"/>
    <property type="match status" value="1"/>
</dbReference>
<dbReference type="GO" id="GO:0005509">
    <property type="term" value="F:calcium ion binding"/>
    <property type="evidence" value="ECO:0007669"/>
    <property type="project" value="InterPro"/>
</dbReference>
<dbReference type="Gene3D" id="2.60.40.150">
    <property type="entry name" value="C2 domain"/>
    <property type="match status" value="2"/>
</dbReference>
<dbReference type="OrthoDB" id="10053234at2759"/>
<evidence type="ECO:0000256" key="3">
    <source>
        <dbReference type="ARBA" id="ARBA00022771"/>
    </source>
</evidence>
<dbReference type="GO" id="GO:0016081">
    <property type="term" value="P:synaptic vesicle docking"/>
    <property type="evidence" value="ECO:0007669"/>
    <property type="project" value="TreeGrafter"/>
</dbReference>
<dbReference type="InterPro" id="IPR014772">
    <property type="entry name" value="Munc13_dom-2"/>
</dbReference>
<dbReference type="PROSITE" id="PS51257">
    <property type="entry name" value="PROKAR_LIPOPROTEIN"/>
    <property type="match status" value="1"/>
</dbReference>
<dbReference type="FunFam" id="2.60.40.150:FF:000002">
    <property type="entry name" value="Protein unc-13 homolog B"/>
    <property type="match status" value="1"/>
</dbReference>
<feature type="region of interest" description="Disordered" evidence="7">
    <location>
        <begin position="878"/>
        <end position="906"/>
    </location>
</feature>
<feature type="compositionally biased region" description="Acidic residues" evidence="7">
    <location>
        <begin position="265"/>
        <end position="276"/>
    </location>
</feature>
<feature type="coiled-coil region" evidence="6">
    <location>
        <begin position="2527"/>
        <end position="2554"/>
    </location>
</feature>
<feature type="domain" description="C2" evidence="8">
    <location>
        <begin position="1868"/>
        <end position="1993"/>
    </location>
</feature>
<dbReference type="CDD" id="cd04027">
    <property type="entry name" value="C2B_Munc13"/>
    <property type="match status" value="1"/>
</dbReference>